<dbReference type="AlphaFoldDB" id="A6HBN2"/>
<protein>
    <submittedName>
        <fullName evidence="1">RCG61624</fullName>
    </submittedName>
</protein>
<gene>
    <name evidence="1" type="ORF">rCG_61624</name>
</gene>
<dbReference type="Proteomes" id="UP000234681">
    <property type="component" value="Chromosome 6"/>
</dbReference>
<name>A6HBN2_RAT</name>
<reference evidence="2" key="1">
    <citation type="submission" date="2005-09" db="EMBL/GenBank/DDBJ databases">
        <authorList>
            <person name="Mural R.J."/>
            <person name="Li P.W."/>
            <person name="Adams M.D."/>
            <person name="Amanatides P.G."/>
            <person name="Baden-Tillson H."/>
            <person name="Barnstead M."/>
            <person name="Chin S.H."/>
            <person name="Dew I."/>
            <person name="Evans C.A."/>
            <person name="Ferriera S."/>
            <person name="Flanigan M."/>
            <person name="Fosler C."/>
            <person name="Glodek A."/>
            <person name="Gu Z."/>
            <person name="Holt R.A."/>
            <person name="Jennings D."/>
            <person name="Kraft C.L."/>
            <person name="Lu F."/>
            <person name="Nguyen T."/>
            <person name="Nusskern D.R."/>
            <person name="Pfannkoch C.M."/>
            <person name="Sitter C."/>
            <person name="Sutton G.G."/>
            <person name="Venter J.C."/>
            <person name="Wang Z."/>
            <person name="Woodage T."/>
            <person name="Zheng X.H."/>
            <person name="Zhong F."/>
        </authorList>
    </citation>
    <scope>NUCLEOTIDE SEQUENCE [LARGE SCALE GENOMIC DNA]</scope>
    <source>
        <strain>BN</strain>
        <strain evidence="2">Sprague-Dawley</strain>
    </source>
</reference>
<sequence length="73" mass="7748">MFLMKLAALPPSLLPCPSSATFSLHCLYSASCGRTPQNSDRICPLPLPLTLRAGGVYTPNKILRCSSSAQAVL</sequence>
<evidence type="ECO:0000313" key="2">
    <source>
        <dbReference type="Proteomes" id="UP000234681"/>
    </source>
</evidence>
<organism evidence="1 2">
    <name type="scientific">Rattus norvegicus</name>
    <name type="common">Rat</name>
    <dbReference type="NCBI Taxonomy" id="10116"/>
    <lineage>
        <taxon>Eukaryota</taxon>
        <taxon>Metazoa</taxon>
        <taxon>Chordata</taxon>
        <taxon>Craniata</taxon>
        <taxon>Vertebrata</taxon>
        <taxon>Euteleostomi</taxon>
        <taxon>Mammalia</taxon>
        <taxon>Eutheria</taxon>
        <taxon>Euarchontoglires</taxon>
        <taxon>Glires</taxon>
        <taxon>Rodentia</taxon>
        <taxon>Myomorpha</taxon>
        <taxon>Muroidea</taxon>
        <taxon>Muridae</taxon>
        <taxon>Murinae</taxon>
        <taxon>Rattus</taxon>
    </lineage>
</organism>
<proteinExistence type="predicted"/>
<accession>A6HBN2</accession>
<dbReference type="EMBL" id="CH473947">
    <property type="protein sequence ID" value="EDM03437.1"/>
    <property type="molecule type" value="Genomic_DNA"/>
</dbReference>
<evidence type="ECO:0000313" key="1">
    <source>
        <dbReference type="EMBL" id="EDM03437.1"/>
    </source>
</evidence>